<feature type="compositionally biased region" description="Basic and acidic residues" evidence="1">
    <location>
        <begin position="424"/>
        <end position="433"/>
    </location>
</feature>
<sequence>MIRAVALCLCLASPLFAAERGVPAGDGLAAAIAGAKPGDVLILAPGLHRGPVAIDKPLTLDGQGKAQIDAGGHGSVVRVTGPDVVIRGLVLTGSGDSHQDIDSGVQMTREASRVLVEGNRIEGNLYGVDIHGAKDSIVRGNTIIGRQGHRMNQRGNGVYVWNAPGSVVEENDIRYGRDGIFTNTSRKNIFRNNLFRDLRFAVHYMYTNDSEVSGNVSIGNHLGYALMFSDRIKVTNNLSLRDRSHGVMLNYANNADVIGNLVRGGAEKCTFIYNAHKNLIAGNRFEGCDIGIHFTAGSERNAITGNAFIGNRNQVKYVGTRDVEWSLDGTGNFWSDNPAFDLNGDGVADSPYRPNDLMDHILWSQPAAALLTGAPAVQLIRWSQSSFPATLPGGVVDSFPQITATEIAVPPKIAGYEAEADPSWLKDDAHDDTTDPLAAH</sequence>
<dbReference type="NCBIfam" id="TIGR04247">
    <property type="entry name" value="NosD_copper_fam"/>
    <property type="match status" value="1"/>
</dbReference>
<feature type="domain" description="Carbohydrate-binding/sugar hydrolysis" evidence="3">
    <location>
        <begin position="35"/>
        <end position="183"/>
    </location>
</feature>
<feature type="region of interest" description="Disordered" evidence="1">
    <location>
        <begin position="421"/>
        <end position="440"/>
    </location>
</feature>
<evidence type="ECO:0000313" key="5">
    <source>
        <dbReference type="Proteomes" id="UP000253345"/>
    </source>
</evidence>
<dbReference type="NCBIfam" id="TIGR03804">
    <property type="entry name" value="para_beta_helix"/>
    <property type="match status" value="1"/>
</dbReference>
<evidence type="ECO:0000256" key="2">
    <source>
        <dbReference type="SAM" id="SignalP"/>
    </source>
</evidence>
<keyword evidence="5" id="KW-1185">Reference proteome</keyword>
<dbReference type="EMBL" id="QPJL01000024">
    <property type="protein sequence ID" value="RCW79633.1"/>
    <property type="molecule type" value="Genomic_DNA"/>
</dbReference>
<organism evidence="4 5">
    <name type="scientific">Paracoccus lutimaris</name>
    <dbReference type="NCBI Taxonomy" id="1490030"/>
    <lineage>
        <taxon>Bacteria</taxon>
        <taxon>Pseudomonadati</taxon>
        <taxon>Pseudomonadota</taxon>
        <taxon>Alphaproteobacteria</taxon>
        <taxon>Rhodobacterales</taxon>
        <taxon>Paracoccaceae</taxon>
        <taxon>Paracoccus</taxon>
    </lineage>
</organism>
<dbReference type="SMART" id="SM00722">
    <property type="entry name" value="CASH"/>
    <property type="match status" value="2"/>
</dbReference>
<dbReference type="InterPro" id="IPR012334">
    <property type="entry name" value="Pectin_lyas_fold"/>
</dbReference>
<dbReference type="RefSeq" id="WP_114350477.1">
    <property type="nucleotide sequence ID" value="NZ_QPJL01000024.1"/>
</dbReference>
<protein>
    <submittedName>
        <fullName evidence="4">Nitrous oxidase accessory protein</fullName>
    </submittedName>
</protein>
<dbReference type="InterPro" id="IPR006626">
    <property type="entry name" value="PbH1"/>
</dbReference>
<dbReference type="OrthoDB" id="9767990at2"/>
<dbReference type="SMART" id="SM00710">
    <property type="entry name" value="PbH1"/>
    <property type="match status" value="10"/>
</dbReference>
<dbReference type="SUPFAM" id="SSF51126">
    <property type="entry name" value="Pectin lyase-like"/>
    <property type="match status" value="1"/>
</dbReference>
<feature type="chain" id="PRO_5016976965" evidence="2">
    <location>
        <begin position="18"/>
        <end position="440"/>
    </location>
</feature>
<dbReference type="Proteomes" id="UP000253345">
    <property type="component" value="Unassembled WGS sequence"/>
</dbReference>
<dbReference type="InterPro" id="IPR011050">
    <property type="entry name" value="Pectin_lyase_fold/virulence"/>
</dbReference>
<dbReference type="AlphaFoldDB" id="A0A368YHC7"/>
<dbReference type="Gene3D" id="2.160.20.10">
    <property type="entry name" value="Single-stranded right-handed beta-helix, Pectin lyase-like"/>
    <property type="match status" value="2"/>
</dbReference>
<dbReference type="Pfam" id="PF05048">
    <property type="entry name" value="NosD"/>
    <property type="match status" value="1"/>
</dbReference>
<keyword evidence="2" id="KW-0732">Signal</keyword>
<gene>
    <name evidence="4" type="ORF">DFP89_12425</name>
</gene>
<feature type="domain" description="Carbohydrate-binding/sugar hydrolysis" evidence="3">
    <location>
        <begin position="189"/>
        <end position="350"/>
    </location>
</feature>
<dbReference type="InterPro" id="IPR022441">
    <property type="entry name" value="Para_beta_helix_rpt-2"/>
</dbReference>
<evidence type="ECO:0000259" key="3">
    <source>
        <dbReference type="SMART" id="SM00722"/>
    </source>
</evidence>
<evidence type="ECO:0000313" key="4">
    <source>
        <dbReference type="EMBL" id="RCW79633.1"/>
    </source>
</evidence>
<comment type="caution">
    <text evidence="4">The sequence shown here is derived from an EMBL/GenBank/DDBJ whole genome shotgun (WGS) entry which is preliminary data.</text>
</comment>
<proteinExistence type="predicted"/>
<dbReference type="InterPro" id="IPR007742">
    <property type="entry name" value="NosD_dom"/>
</dbReference>
<dbReference type="InterPro" id="IPR006633">
    <property type="entry name" value="Carb-bd_sugar_hydrolysis-dom"/>
</dbReference>
<accession>A0A368YHC7</accession>
<feature type="signal peptide" evidence="2">
    <location>
        <begin position="1"/>
        <end position="17"/>
    </location>
</feature>
<name>A0A368YHC7_9RHOB</name>
<reference evidence="4 5" key="1">
    <citation type="submission" date="2018-07" db="EMBL/GenBank/DDBJ databases">
        <title>Genomic Encyclopedia of Type Strains, Phase III (KMG-III): the genomes of soil and plant-associated and newly described type strains.</title>
        <authorList>
            <person name="Whitman W."/>
        </authorList>
    </citation>
    <scope>NUCLEOTIDE SEQUENCE [LARGE SCALE GENOMIC DNA]</scope>
    <source>
        <strain evidence="4 5">CECT 8525</strain>
    </source>
</reference>
<evidence type="ECO:0000256" key="1">
    <source>
        <dbReference type="SAM" id="MobiDB-lite"/>
    </source>
</evidence>
<dbReference type="InterPro" id="IPR026464">
    <property type="entry name" value="NosD_copper_fam"/>
</dbReference>